<feature type="domain" description="Thymidylate kinase-like" evidence="12">
    <location>
        <begin position="8"/>
        <end position="198"/>
    </location>
</feature>
<evidence type="ECO:0000256" key="3">
    <source>
        <dbReference type="ARBA" id="ARBA00017144"/>
    </source>
</evidence>
<evidence type="ECO:0000256" key="9">
    <source>
        <dbReference type="ARBA" id="ARBA00029962"/>
    </source>
</evidence>
<dbReference type="InterPro" id="IPR039430">
    <property type="entry name" value="Thymidylate_kin-like_dom"/>
</dbReference>
<sequence length="206" mass="23445">MAGKFIVFEGIDGSGTSTQATLLRDRLITTGQRAVLTSEPSEGPIGTMIRQAMKGRVLFSQEAARFDRQMAYLFAADRFDHLHNPVDGVEKLVSEGTFVISTRYYFSSFAYHGDSAADFERVRSLNAEFRHPDLVIYLSNTVERSMARISSRKHFDAYENAAKLTKVSENYERIFADYQYPFLRLNASDSMESLHEAIYLRVKDLL</sequence>
<dbReference type="InterPro" id="IPR018094">
    <property type="entry name" value="Thymidylate_kinase"/>
</dbReference>
<name>A0ABU9QPR8_9BURK</name>
<gene>
    <name evidence="11 13" type="primary">tmk</name>
    <name evidence="13" type="ORF">V4C55_37750</name>
</gene>
<dbReference type="SUPFAM" id="SSF52540">
    <property type="entry name" value="P-loop containing nucleoside triphosphate hydrolases"/>
    <property type="match status" value="1"/>
</dbReference>
<dbReference type="GO" id="GO:0004798">
    <property type="term" value="F:dTMP kinase activity"/>
    <property type="evidence" value="ECO:0007669"/>
    <property type="project" value="UniProtKB-EC"/>
</dbReference>
<comment type="catalytic activity">
    <reaction evidence="10 11">
        <text>dTMP + ATP = dTDP + ADP</text>
        <dbReference type="Rhea" id="RHEA:13517"/>
        <dbReference type="ChEBI" id="CHEBI:30616"/>
        <dbReference type="ChEBI" id="CHEBI:58369"/>
        <dbReference type="ChEBI" id="CHEBI:63528"/>
        <dbReference type="ChEBI" id="CHEBI:456216"/>
        <dbReference type="EC" id="2.7.4.9"/>
    </reaction>
</comment>
<evidence type="ECO:0000259" key="12">
    <source>
        <dbReference type="Pfam" id="PF02223"/>
    </source>
</evidence>
<keyword evidence="8 11" id="KW-0067">ATP-binding</keyword>
<comment type="function">
    <text evidence="11">Phosphorylation of dTMP to form dTDP in both de novo and salvage pathways of dTTP synthesis.</text>
</comment>
<keyword evidence="5 11" id="KW-0545">Nucleotide biosynthesis</keyword>
<comment type="caution">
    <text evidence="11">Lacks conserved residue(s) required for the propagation of feature annotation.</text>
</comment>
<evidence type="ECO:0000256" key="7">
    <source>
        <dbReference type="ARBA" id="ARBA00022777"/>
    </source>
</evidence>
<evidence type="ECO:0000256" key="6">
    <source>
        <dbReference type="ARBA" id="ARBA00022741"/>
    </source>
</evidence>
<reference evidence="13 14" key="1">
    <citation type="submission" date="2024-01" db="EMBL/GenBank/DDBJ databases">
        <title>The diversity of rhizobia nodulating Mimosa spp. in eleven states of Brazil covering several biomes is determined by host plant, location, and edaphic factors.</title>
        <authorList>
            <person name="Rouws L."/>
            <person name="Barauna A."/>
            <person name="Beukes C."/>
            <person name="De Faria S.M."/>
            <person name="Gross E."/>
            <person name="Dos Reis Junior F.B."/>
            <person name="Simon M."/>
            <person name="Maluk M."/>
            <person name="Odee D.W."/>
            <person name="Kenicer G."/>
            <person name="Young J.P.W."/>
            <person name="Reis V.M."/>
            <person name="Zilli J."/>
            <person name="James E.K."/>
        </authorList>
    </citation>
    <scope>NUCLEOTIDE SEQUENCE [LARGE SCALE GENOMIC DNA]</scope>
    <source>
        <strain evidence="13 14">JPY77</strain>
    </source>
</reference>
<keyword evidence="7 11" id="KW-0418">Kinase</keyword>
<evidence type="ECO:0000256" key="11">
    <source>
        <dbReference type="HAMAP-Rule" id="MF_00165"/>
    </source>
</evidence>
<evidence type="ECO:0000256" key="5">
    <source>
        <dbReference type="ARBA" id="ARBA00022727"/>
    </source>
</evidence>
<dbReference type="HAMAP" id="MF_00165">
    <property type="entry name" value="Thymidylate_kinase"/>
    <property type="match status" value="1"/>
</dbReference>
<dbReference type="InterPro" id="IPR027417">
    <property type="entry name" value="P-loop_NTPase"/>
</dbReference>
<evidence type="ECO:0000313" key="13">
    <source>
        <dbReference type="EMBL" id="MEM5291481.1"/>
    </source>
</evidence>
<dbReference type="Proteomes" id="UP001494588">
    <property type="component" value="Unassembled WGS sequence"/>
</dbReference>
<evidence type="ECO:0000256" key="2">
    <source>
        <dbReference type="ARBA" id="ARBA00012980"/>
    </source>
</evidence>
<dbReference type="NCBIfam" id="TIGR00041">
    <property type="entry name" value="DTMP_kinase"/>
    <property type="match status" value="1"/>
</dbReference>
<dbReference type="EMBL" id="JAZHGC010000052">
    <property type="protein sequence ID" value="MEM5291481.1"/>
    <property type="molecule type" value="Genomic_DNA"/>
</dbReference>
<organism evidence="13 14">
    <name type="scientific">Paraburkholderia sabiae</name>
    <dbReference type="NCBI Taxonomy" id="273251"/>
    <lineage>
        <taxon>Bacteria</taxon>
        <taxon>Pseudomonadati</taxon>
        <taxon>Pseudomonadota</taxon>
        <taxon>Betaproteobacteria</taxon>
        <taxon>Burkholderiales</taxon>
        <taxon>Burkholderiaceae</taxon>
        <taxon>Paraburkholderia</taxon>
    </lineage>
</organism>
<dbReference type="Gene3D" id="3.40.50.300">
    <property type="entry name" value="P-loop containing nucleotide triphosphate hydrolases"/>
    <property type="match status" value="1"/>
</dbReference>
<protein>
    <recommendedName>
        <fullName evidence="3 11">Thymidylate kinase</fullName>
        <ecNumber evidence="2 11">2.7.4.9</ecNumber>
    </recommendedName>
    <alternativeName>
        <fullName evidence="9 11">dTMP kinase</fullName>
    </alternativeName>
</protein>
<evidence type="ECO:0000256" key="4">
    <source>
        <dbReference type="ARBA" id="ARBA00022679"/>
    </source>
</evidence>
<dbReference type="PANTHER" id="PTHR10344:SF4">
    <property type="entry name" value="UMP-CMP KINASE 2, MITOCHONDRIAL"/>
    <property type="match status" value="1"/>
</dbReference>
<dbReference type="Pfam" id="PF02223">
    <property type="entry name" value="Thymidylate_kin"/>
    <property type="match status" value="1"/>
</dbReference>
<evidence type="ECO:0000313" key="14">
    <source>
        <dbReference type="Proteomes" id="UP001494588"/>
    </source>
</evidence>
<evidence type="ECO:0000256" key="10">
    <source>
        <dbReference type="ARBA" id="ARBA00048743"/>
    </source>
</evidence>
<keyword evidence="6 11" id="KW-0547">Nucleotide-binding</keyword>
<dbReference type="CDD" id="cd01672">
    <property type="entry name" value="TMPK"/>
    <property type="match status" value="1"/>
</dbReference>
<dbReference type="RefSeq" id="WP_233472137.1">
    <property type="nucleotide sequence ID" value="NZ_CAJHCS010000044.1"/>
</dbReference>
<keyword evidence="14" id="KW-1185">Reference proteome</keyword>
<evidence type="ECO:0000256" key="8">
    <source>
        <dbReference type="ARBA" id="ARBA00022840"/>
    </source>
</evidence>
<proteinExistence type="inferred from homology"/>
<comment type="caution">
    <text evidence="13">The sequence shown here is derived from an EMBL/GenBank/DDBJ whole genome shotgun (WGS) entry which is preliminary data.</text>
</comment>
<comment type="similarity">
    <text evidence="1 11">Belongs to the thymidylate kinase family.</text>
</comment>
<keyword evidence="4 11" id="KW-0808">Transferase</keyword>
<dbReference type="EC" id="2.7.4.9" evidence="2 11"/>
<evidence type="ECO:0000256" key="1">
    <source>
        <dbReference type="ARBA" id="ARBA00009776"/>
    </source>
</evidence>
<accession>A0ABU9QPR8</accession>
<dbReference type="PANTHER" id="PTHR10344">
    <property type="entry name" value="THYMIDYLATE KINASE"/>
    <property type="match status" value="1"/>
</dbReference>